<dbReference type="RefSeq" id="WP_091854093.1">
    <property type="nucleotide sequence ID" value="NZ_CP091792.1"/>
</dbReference>
<dbReference type="AlphaFoldDB" id="A0A1H0IFD8"/>
<dbReference type="SUPFAM" id="SSF56281">
    <property type="entry name" value="Metallo-hydrolase/oxidoreductase"/>
    <property type="match status" value="1"/>
</dbReference>
<organism evidence="2 3">
    <name type="scientific">Prevotella communis</name>
    <dbReference type="NCBI Taxonomy" id="2913614"/>
    <lineage>
        <taxon>Bacteria</taxon>
        <taxon>Pseudomonadati</taxon>
        <taxon>Bacteroidota</taxon>
        <taxon>Bacteroidia</taxon>
        <taxon>Bacteroidales</taxon>
        <taxon>Prevotellaceae</taxon>
        <taxon>Prevotella</taxon>
    </lineage>
</organism>
<dbReference type="Gene3D" id="3.60.15.10">
    <property type="entry name" value="Ribonuclease Z/Hydroxyacylglutathione hydrolase-like"/>
    <property type="match status" value="1"/>
</dbReference>
<dbReference type="EMBL" id="FNIW01000014">
    <property type="protein sequence ID" value="SDO30085.1"/>
    <property type="molecule type" value="Genomic_DNA"/>
</dbReference>
<gene>
    <name evidence="2" type="ORF">SAMN04487900_11489</name>
</gene>
<protein>
    <submittedName>
        <fullName evidence="2">L-ascorbate metabolism protein UlaG, beta-lactamase superfamily</fullName>
    </submittedName>
</protein>
<feature type="chain" id="PRO_5011661524" evidence="1">
    <location>
        <begin position="20"/>
        <end position="272"/>
    </location>
</feature>
<dbReference type="OrthoDB" id="9789133at2"/>
<dbReference type="InterPro" id="IPR036866">
    <property type="entry name" value="RibonucZ/Hydroxyglut_hydro"/>
</dbReference>
<name>A0A1H0IFD8_9BACT</name>
<accession>A0A1H0IFD8</accession>
<evidence type="ECO:0000313" key="2">
    <source>
        <dbReference type="EMBL" id="SDO30085.1"/>
    </source>
</evidence>
<proteinExistence type="predicted"/>
<evidence type="ECO:0000256" key="1">
    <source>
        <dbReference type="SAM" id="SignalP"/>
    </source>
</evidence>
<dbReference type="Proteomes" id="UP000199134">
    <property type="component" value="Unassembled WGS sequence"/>
</dbReference>
<keyword evidence="1" id="KW-0732">Signal</keyword>
<dbReference type="Pfam" id="PF13483">
    <property type="entry name" value="Lactamase_B_3"/>
    <property type="match status" value="1"/>
</dbReference>
<dbReference type="InterPro" id="IPR050114">
    <property type="entry name" value="UPF0173_UPF0282_UlaG_hydrolase"/>
</dbReference>
<evidence type="ECO:0000313" key="3">
    <source>
        <dbReference type="Proteomes" id="UP000199134"/>
    </source>
</evidence>
<dbReference type="PANTHER" id="PTHR43546">
    <property type="entry name" value="UPF0173 METAL-DEPENDENT HYDROLASE MJ1163-RELATED"/>
    <property type="match status" value="1"/>
</dbReference>
<comment type="caution">
    <text evidence="2">The sequence shown here is derived from an EMBL/GenBank/DDBJ whole genome shotgun (WGS) entry which is preliminary data.</text>
</comment>
<sequence>MKKVLTFLLAVLGLNTACSQNFDNYDVKAFAELTADPDVVILDVRKADTYEVDMFKTRSGKTVTFHALTHASIRIQYDGKEIEIDPVTKLGNKTIDYAAMPKADYLFVTHEHGDHFSQDAIKILTDGKTRFITNQRCAEMYGSGEVMKNGDKLQLADDFTVEAVPAYNYSEGRTQFHPKGRDNGYILTVDGLRIYIAGDTEDIPELSAVKDIDIAFLPCNQPYTMTPGQLVRAAGIIKPKVLFPYHYGQTDLNSIPSLLRNDGIDVRIRHYE</sequence>
<feature type="signal peptide" evidence="1">
    <location>
        <begin position="1"/>
        <end position="19"/>
    </location>
</feature>
<dbReference type="PANTHER" id="PTHR43546:SF3">
    <property type="entry name" value="UPF0173 METAL-DEPENDENT HYDROLASE MJ1163"/>
    <property type="match status" value="1"/>
</dbReference>
<reference evidence="3" key="1">
    <citation type="submission" date="2016-10" db="EMBL/GenBank/DDBJ databases">
        <authorList>
            <person name="de Groot N.N."/>
        </authorList>
    </citation>
    <scope>NUCLEOTIDE SEQUENCE [LARGE SCALE GENOMIC DNA]</scope>
    <source>
        <strain evidence="3">BP1-145</strain>
    </source>
</reference>